<proteinExistence type="predicted"/>
<evidence type="ECO:0000259" key="1">
    <source>
        <dbReference type="Pfam" id="PF24758"/>
    </source>
</evidence>
<dbReference type="HOGENOM" id="CLU_036316_2_0_1"/>
<organism evidence="2 3">
    <name type="scientific">Botryobasidium botryosum (strain FD-172 SS1)</name>
    <dbReference type="NCBI Taxonomy" id="930990"/>
    <lineage>
        <taxon>Eukaryota</taxon>
        <taxon>Fungi</taxon>
        <taxon>Dikarya</taxon>
        <taxon>Basidiomycota</taxon>
        <taxon>Agaricomycotina</taxon>
        <taxon>Agaricomycetes</taxon>
        <taxon>Cantharellales</taxon>
        <taxon>Botryobasidiaceae</taxon>
        <taxon>Botryobasidium</taxon>
    </lineage>
</organism>
<evidence type="ECO:0000313" key="3">
    <source>
        <dbReference type="Proteomes" id="UP000027195"/>
    </source>
</evidence>
<reference evidence="3" key="1">
    <citation type="journal article" date="2014" name="Proc. Natl. Acad. Sci. U.S.A.">
        <title>Extensive sampling of basidiomycete genomes demonstrates inadequacy of the white-rot/brown-rot paradigm for wood decay fungi.</title>
        <authorList>
            <person name="Riley R."/>
            <person name="Salamov A.A."/>
            <person name="Brown D.W."/>
            <person name="Nagy L.G."/>
            <person name="Floudas D."/>
            <person name="Held B.W."/>
            <person name="Levasseur A."/>
            <person name="Lombard V."/>
            <person name="Morin E."/>
            <person name="Otillar R."/>
            <person name="Lindquist E.A."/>
            <person name="Sun H."/>
            <person name="LaButti K.M."/>
            <person name="Schmutz J."/>
            <person name="Jabbour D."/>
            <person name="Luo H."/>
            <person name="Baker S.E."/>
            <person name="Pisabarro A.G."/>
            <person name="Walton J.D."/>
            <person name="Blanchette R.A."/>
            <person name="Henrissat B."/>
            <person name="Martin F."/>
            <person name="Cullen D."/>
            <person name="Hibbett D.S."/>
            <person name="Grigoriev I.V."/>
        </authorList>
    </citation>
    <scope>NUCLEOTIDE SEQUENCE [LARGE SCALE GENOMIC DNA]</scope>
    <source>
        <strain evidence="3">FD-172 SS1</strain>
    </source>
</reference>
<evidence type="ECO:0000313" key="2">
    <source>
        <dbReference type="EMBL" id="KDQ09601.1"/>
    </source>
</evidence>
<dbReference type="InterPro" id="IPR032675">
    <property type="entry name" value="LRR_dom_sf"/>
</dbReference>
<dbReference type="SUPFAM" id="SSF52047">
    <property type="entry name" value="RNI-like"/>
    <property type="match status" value="1"/>
</dbReference>
<gene>
    <name evidence="2" type="ORF">BOTBODRAFT_36854</name>
</gene>
<protein>
    <recommendedName>
        <fullName evidence="1">F-box/LRR-repeat protein 15/At3g58940/PEG3-like LRR domain-containing protein</fullName>
    </recommendedName>
</protein>
<dbReference type="InterPro" id="IPR055411">
    <property type="entry name" value="LRR_FXL15/At3g58940/PEG3-like"/>
</dbReference>
<dbReference type="OrthoDB" id="2744824at2759"/>
<name>A0A067MDC9_BOTB1</name>
<dbReference type="Pfam" id="PF24758">
    <property type="entry name" value="LRR_At5g56370"/>
    <property type="match status" value="1"/>
</dbReference>
<dbReference type="InParanoid" id="A0A067MDC9"/>
<dbReference type="Proteomes" id="UP000027195">
    <property type="component" value="Unassembled WGS sequence"/>
</dbReference>
<dbReference type="AlphaFoldDB" id="A0A067MDC9"/>
<dbReference type="EMBL" id="KL198076">
    <property type="protein sequence ID" value="KDQ09601.1"/>
    <property type="molecule type" value="Genomic_DNA"/>
</dbReference>
<feature type="domain" description="F-box/LRR-repeat protein 15/At3g58940/PEG3-like LRR" evidence="1">
    <location>
        <begin position="103"/>
        <end position="181"/>
    </location>
</feature>
<sequence>MSGLQLPNELISIIIDYLHDDKPTLKICALICRDWIAPSRSHLLRSIRVYQYGVDKFILLCDNPFSTIHYVRAFELAASQKHEKEFYNNTALRKLLTWRSPDGQRTIATALPQLKSLSLCHIGFWILSDEAKEGFAGFRSLRELSMLNVIFESRDQLSALLSLLPQLEILSLTDIQVYHTRGRHSAVALLSKLHTIKMKTTRHMHRGIVDVFTPCRSLRVFHLHVRSFSGSSFACGDEVGRLLASAGPSLKEFSAHAQSLLWSDGDVDDTSIRFQPIDLTQNTCLQRISLDIRDGHIPFLRQLADATRLSPSFTPTLQSLEIKYLPQLTINWGAFDHLLQLPYFAELSELKYYIHVSPTERGMMDADEKAGDGTVRREAEVFAARLPRCKARGILCPVESTSG</sequence>
<keyword evidence="3" id="KW-1185">Reference proteome</keyword>
<dbReference type="Gene3D" id="3.80.10.10">
    <property type="entry name" value="Ribonuclease Inhibitor"/>
    <property type="match status" value="1"/>
</dbReference>
<accession>A0A067MDC9</accession>